<evidence type="ECO:0000256" key="4">
    <source>
        <dbReference type="ARBA" id="ARBA00022729"/>
    </source>
</evidence>
<dbReference type="CDD" id="cd00063">
    <property type="entry name" value="FN3"/>
    <property type="match status" value="4"/>
</dbReference>
<keyword evidence="9" id="KW-0675">Receptor</keyword>
<keyword evidence="10" id="KW-0325">Glycoprotein</keyword>
<dbReference type="GO" id="GO:0005886">
    <property type="term" value="C:plasma membrane"/>
    <property type="evidence" value="ECO:0007669"/>
    <property type="project" value="UniProtKB-ARBA"/>
</dbReference>
<dbReference type="CTD" id="3595"/>
<evidence type="ECO:0000256" key="6">
    <source>
        <dbReference type="ARBA" id="ARBA00022989"/>
    </source>
</evidence>
<dbReference type="GO" id="GO:0004896">
    <property type="term" value="F:cytokine receptor activity"/>
    <property type="evidence" value="ECO:0007669"/>
    <property type="project" value="InterPro"/>
</dbReference>
<feature type="domain" description="Fibronectin type-III" evidence="13">
    <location>
        <begin position="208"/>
        <end position="301"/>
    </location>
</feature>
<dbReference type="InterPro" id="IPR036116">
    <property type="entry name" value="FN3_sf"/>
</dbReference>
<evidence type="ECO:0000259" key="13">
    <source>
        <dbReference type="PROSITE" id="PS50853"/>
    </source>
</evidence>
<dbReference type="AlphaFoldDB" id="A0A3B3T0G7"/>
<dbReference type="InterPro" id="IPR013783">
    <property type="entry name" value="Ig-like_fold"/>
</dbReference>
<dbReference type="PANTHER" id="PTHR48423">
    <property type="entry name" value="INTERLEUKIN-27 RECEPTOR SUBUNIT ALPHA"/>
    <property type="match status" value="1"/>
</dbReference>
<dbReference type="Ensembl" id="ENSPKIT00000017484.1">
    <property type="protein sequence ID" value="ENSPKIP00000036537.1"/>
    <property type="gene ID" value="ENSPKIG00000015066.1"/>
</dbReference>
<keyword evidence="3 11" id="KW-0812">Transmembrane</keyword>
<dbReference type="InterPro" id="IPR003529">
    <property type="entry name" value="Hematopoietin_rcpt_Gp130_CS"/>
</dbReference>
<feature type="domain" description="Fibronectin type-III" evidence="13">
    <location>
        <begin position="399"/>
        <end position="495"/>
    </location>
</feature>
<evidence type="ECO:0000256" key="9">
    <source>
        <dbReference type="ARBA" id="ARBA00023170"/>
    </source>
</evidence>
<dbReference type="InterPro" id="IPR052672">
    <property type="entry name" value="Type1_Cytokine_Rcpt_Type2"/>
</dbReference>
<dbReference type="Proteomes" id="UP000261540">
    <property type="component" value="Unplaced"/>
</dbReference>
<proteinExistence type="inferred from homology"/>
<dbReference type="PROSITE" id="PS50853">
    <property type="entry name" value="FN3"/>
    <property type="match status" value="2"/>
</dbReference>
<accession>A0A3B3T0G7</accession>
<keyword evidence="7 11" id="KW-0472">Membrane</keyword>
<protein>
    <submittedName>
        <fullName evidence="14">Interleukin-12 receptor subunit beta-2-like</fullName>
    </submittedName>
</protein>
<feature type="transmembrane region" description="Helical" evidence="11">
    <location>
        <begin position="593"/>
        <end position="613"/>
    </location>
</feature>
<dbReference type="InterPro" id="IPR003961">
    <property type="entry name" value="FN3_dom"/>
</dbReference>
<evidence type="ECO:0000256" key="1">
    <source>
        <dbReference type="ARBA" id="ARBA00004479"/>
    </source>
</evidence>
<evidence type="ECO:0000256" key="12">
    <source>
        <dbReference type="SAM" id="SignalP"/>
    </source>
</evidence>
<evidence type="ECO:0000256" key="3">
    <source>
        <dbReference type="ARBA" id="ARBA00022692"/>
    </source>
</evidence>
<keyword evidence="4 12" id="KW-0732">Signal</keyword>
<keyword evidence="15" id="KW-1185">Reference proteome</keyword>
<keyword evidence="6 11" id="KW-1133">Transmembrane helix</keyword>
<comment type="similarity">
    <text evidence="2">Belongs to the type I cytokine receptor family. Type 2 subfamily.</text>
</comment>
<organism evidence="14 15">
    <name type="scientific">Paramormyrops kingsleyae</name>
    <dbReference type="NCBI Taxonomy" id="1676925"/>
    <lineage>
        <taxon>Eukaryota</taxon>
        <taxon>Metazoa</taxon>
        <taxon>Chordata</taxon>
        <taxon>Craniata</taxon>
        <taxon>Vertebrata</taxon>
        <taxon>Euteleostomi</taxon>
        <taxon>Actinopterygii</taxon>
        <taxon>Neopterygii</taxon>
        <taxon>Teleostei</taxon>
        <taxon>Osteoglossocephala</taxon>
        <taxon>Osteoglossomorpha</taxon>
        <taxon>Osteoglossiformes</taxon>
        <taxon>Mormyridae</taxon>
        <taxon>Paramormyrops</taxon>
    </lineage>
</organism>
<feature type="signal peptide" evidence="12">
    <location>
        <begin position="1"/>
        <end position="23"/>
    </location>
</feature>
<evidence type="ECO:0000256" key="11">
    <source>
        <dbReference type="SAM" id="Phobius"/>
    </source>
</evidence>
<keyword evidence="8" id="KW-1015">Disulfide bond</keyword>
<evidence type="ECO:0000256" key="10">
    <source>
        <dbReference type="ARBA" id="ARBA00023180"/>
    </source>
</evidence>
<sequence length="791" mass="87580">MLGHWFGSFIKFIWFCGIQTIAAQKPCDAVSELGPFVQMGSSFKVYCVFRNVANHNCKKSIHLNKIQIHDSFEHNSTAIFVNINNIMENRTYTCKCACCTDPCGLDLQVGYLPDVPQDVSCSLSRNVGNITCTWTTGRKTYLRTTSTLWVRPQGHSGGAHPVSVPGFDSVTFPAFGVWPHYSVWVNVSNKLGSICSPPLNLTLSDIVKPSPPDTIKVSCASRQCVLHWSYEADIQLHQVKYRQHHGNWTIRPIIDSAAGGCTISDLQPYTAYDFQIRNRLSPSQGLWSKWSAVIPDRTDEEAPIRLDVWYIEESFSSGEKSLTVLWKELSESEARGRILGYKLKVEGFSARGVREYNTPSNQTRVRVTCSSCTISVTAFNSKGHSPPALINIPQQRADPPQNVVCQPLSDHSIAISWQTPATTETVKGYLVQWFTAHLRGQDLQWKRVGHNELRTSITENIQPFECYRGAVFALYEEGSGKQDFIDAHSRESAPTLGPTPITKVTGDSVTVSWSGIPLEHQRGCLKDYIIYLKREGGGESRHGPVKATQRMFSISGLKPGEYSLLMSSRTGAGEGPRGGLAAFLILQNDTKGFIITLAVLLCSFLLLVIYLCLTKAKRFLPKPVPDPANSKWAKECTATKGEMTLELHLNCSALDKEPHTVEIEEIEEKQALTVIEEPGDLSAPEGSSSEMPTALVTCAVNQIKPVCSYIKSLSHESDNSVQTELSTVTDITVDYISSNGLLDMDCEMLGDDVVESDFFPSFQSPFSEPLVSFGGRLTLDSVKMDWNGLFN</sequence>
<evidence type="ECO:0000256" key="5">
    <source>
        <dbReference type="ARBA" id="ARBA00022737"/>
    </source>
</evidence>
<reference evidence="14" key="1">
    <citation type="submission" date="2025-08" db="UniProtKB">
        <authorList>
            <consortium name="Ensembl"/>
        </authorList>
    </citation>
    <scope>IDENTIFICATION</scope>
</reference>
<comment type="subcellular location">
    <subcellularLocation>
        <location evidence="1">Membrane</location>
        <topology evidence="1">Single-pass type I membrane protein</topology>
    </subcellularLocation>
</comment>
<evidence type="ECO:0000256" key="8">
    <source>
        <dbReference type="ARBA" id="ARBA00023157"/>
    </source>
</evidence>
<evidence type="ECO:0000313" key="14">
    <source>
        <dbReference type="Ensembl" id="ENSPKIP00000036537.1"/>
    </source>
</evidence>
<dbReference type="Pfam" id="PF00041">
    <property type="entry name" value="fn3"/>
    <property type="match status" value="1"/>
</dbReference>
<reference evidence="14" key="2">
    <citation type="submission" date="2025-09" db="UniProtKB">
        <authorList>
            <consortium name="Ensembl"/>
        </authorList>
    </citation>
    <scope>IDENTIFICATION</scope>
</reference>
<evidence type="ECO:0000313" key="15">
    <source>
        <dbReference type="Proteomes" id="UP000261540"/>
    </source>
</evidence>
<name>A0A3B3T0G7_9TELE</name>
<dbReference type="Gene3D" id="2.60.40.10">
    <property type="entry name" value="Immunoglobulins"/>
    <property type="match status" value="5"/>
</dbReference>
<keyword evidence="5" id="KW-0677">Repeat</keyword>
<dbReference type="PROSITE" id="PS01353">
    <property type="entry name" value="HEMATOPO_REC_L_F2"/>
    <property type="match status" value="1"/>
</dbReference>
<evidence type="ECO:0000256" key="2">
    <source>
        <dbReference type="ARBA" id="ARBA00008921"/>
    </source>
</evidence>
<dbReference type="SUPFAM" id="SSF49265">
    <property type="entry name" value="Fibronectin type III"/>
    <property type="match status" value="4"/>
</dbReference>
<dbReference type="STRING" id="1676925.ENSPKIP00000036537"/>
<feature type="chain" id="PRO_5017418960" evidence="12">
    <location>
        <begin position="24"/>
        <end position="791"/>
    </location>
</feature>
<dbReference type="PANTHER" id="PTHR48423:SF2">
    <property type="entry name" value="INTERLEUKIN-12 RECEPTOR SUBUNIT BETA-2"/>
    <property type="match status" value="1"/>
</dbReference>
<dbReference type="SMART" id="SM00060">
    <property type="entry name" value="FN3"/>
    <property type="match status" value="4"/>
</dbReference>
<dbReference type="GeneTree" id="ENSGT00940000159829"/>
<evidence type="ECO:0000256" key="7">
    <source>
        <dbReference type="ARBA" id="ARBA00023136"/>
    </source>
</evidence>